<comment type="caution">
    <text evidence="3">The sequence shown here is derived from an EMBL/GenBank/DDBJ whole genome shotgun (WGS) entry which is preliminary data.</text>
</comment>
<feature type="region of interest" description="Disordered" evidence="2">
    <location>
        <begin position="1"/>
        <end position="110"/>
    </location>
</feature>
<feature type="compositionally biased region" description="Polar residues" evidence="2">
    <location>
        <begin position="182"/>
        <end position="197"/>
    </location>
</feature>
<evidence type="ECO:0008006" key="5">
    <source>
        <dbReference type="Google" id="ProtNLM"/>
    </source>
</evidence>
<keyword evidence="4" id="KW-1185">Reference proteome</keyword>
<dbReference type="PANTHER" id="PTHR46430:SF2">
    <property type="entry name" value="CHITIN SYNTHASE REGULATORY FACTOR 4"/>
    <property type="match status" value="1"/>
</dbReference>
<feature type="compositionally biased region" description="Basic and acidic residues" evidence="2">
    <location>
        <begin position="800"/>
        <end position="812"/>
    </location>
</feature>
<dbReference type="Pfam" id="PF08238">
    <property type="entry name" value="Sel1"/>
    <property type="match status" value="7"/>
</dbReference>
<dbReference type="InterPro" id="IPR006597">
    <property type="entry name" value="Sel1-like"/>
</dbReference>
<feature type="region of interest" description="Disordered" evidence="2">
    <location>
        <begin position="691"/>
        <end position="711"/>
    </location>
</feature>
<evidence type="ECO:0000256" key="2">
    <source>
        <dbReference type="SAM" id="MobiDB-lite"/>
    </source>
</evidence>
<evidence type="ECO:0000256" key="1">
    <source>
        <dbReference type="ARBA" id="ARBA00022737"/>
    </source>
</evidence>
<reference evidence="3" key="1">
    <citation type="submission" date="2021-11" db="EMBL/GenBank/DDBJ databases">
        <authorList>
            <person name="Herlambang A."/>
            <person name="Guo Y."/>
            <person name="Takashima Y."/>
            <person name="Nishizawa T."/>
        </authorList>
    </citation>
    <scope>NUCLEOTIDE SEQUENCE</scope>
    <source>
        <strain evidence="3">E1425</strain>
    </source>
</reference>
<protein>
    <recommendedName>
        <fullName evidence="5">HCP-like protein</fullName>
    </recommendedName>
</protein>
<feature type="compositionally biased region" description="Low complexity" evidence="2">
    <location>
        <begin position="169"/>
        <end position="181"/>
    </location>
</feature>
<feature type="compositionally biased region" description="Low complexity" evidence="2">
    <location>
        <begin position="249"/>
        <end position="269"/>
    </location>
</feature>
<evidence type="ECO:0000313" key="4">
    <source>
        <dbReference type="Proteomes" id="UP000827284"/>
    </source>
</evidence>
<feature type="compositionally biased region" description="Polar residues" evidence="2">
    <location>
        <begin position="31"/>
        <end position="41"/>
    </location>
</feature>
<dbReference type="SMART" id="SM00671">
    <property type="entry name" value="SEL1"/>
    <property type="match status" value="6"/>
</dbReference>
<dbReference type="Proteomes" id="UP000827284">
    <property type="component" value="Unassembled WGS sequence"/>
</dbReference>
<feature type="region of interest" description="Disordered" evidence="2">
    <location>
        <begin position="141"/>
        <end position="316"/>
    </location>
</feature>
<feature type="region of interest" description="Disordered" evidence="2">
    <location>
        <begin position="427"/>
        <end position="448"/>
    </location>
</feature>
<proteinExistence type="predicted"/>
<feature type="region of interest" description="Disordered" evidence="2">
    <location>
        <begin position="365"/>
        <end position="412"/>
    </location>
</feature>
<feature type="compositionally biased region" description="Low complexity" evidence="2">
    <location>
        <begin position="75"/>
        <end position="99"/>
    </location>
</feature>
<reference evidence="3" key="2">
    <citation type="journal article" date="2022" name="Microbiol. Resour. Announc.">
        <title>Whole-Genome Sequence of Entomortierella parvispora E1425, a Mucoromycotan Fungus Associated with Burkholderiaceae-Related Endosymbiotic Bacteria.</title>
        <authorList>
            <person name="Herlambang A."/>
            <person name="Guo Y."/>
            <person name="Takashima Y."/>
            <person name="Narisawa K."/>
            <person name="Ohta H."/>
            <person name="Nishizawa T."/>
        </authorList>
    </citation>
    <scope>NUCLEOTIDE SEQUENCE</scope>
    <source>
        <strain evidence="3">E1425</strain>
    </source>
</reference>
<feature type="region of interest" description="Disordered" evidence="2">
    <location>
        <begin position="600"/>
        <end position="624"/>
    </location>
</feature>
<accession>A0A9P3HK38</accession>
<feature type="compositionally biased region" description="Polar residues" evidence="2">
    <location>
        <begin position="159"/>
        <end position="168"/>
    </location>
</feature>
<feature type="compositionally biased region" description="Low complexity" evidence="2">
    <location>
        <begin position="701"/>
        <end position="711"/>
    </location>
</feature>
<dbReference type="AlphaFoldDB" id="A0A9P3HK38"/>
<dbReference type="OrthoDB" id="272077at2759"/>
<dbReference type="InterPro" id="IPR011990">
    <property type="entry name" value="TPR-like_helical_dom_sf"/>
</dbReference>
<feature type="compositionally biased region" description="Low complexity" evidence="2">
    <location>
        <begin position="303"/>
        <end position="316"/>
    </location>
</feature>
<keyword evidence="1" id="KW-0677">Repeat</keyword>
<dbReference type="Gene3D" id="1.25.40.10">
    <property type="entry name" value="Tetratricopeptide repeat domain"/>
    <property type="match status" value="2"/>
</dbReference>
<dbReference type="EMBL" id="BQFW01000014">
    <property type="protein sequence ID" value="GJJ78091.1"/>
    <property type="molecule type" value="Genomic_DNA"/>
</dbReference>
<organism evidence="3 4">
    <name type="scientific">Entomortierella parvispora</name>
    <dbReference type="NCBI Taxonomy" id="205924"/>
    <lineage>
        <taxon>Eukaryota</taxon>
        <taxon>Fungi</taxon>
        <taxon>Fungi incertae sedis</taxon>
        <taxon>Mucoromycota</taxon>
        <taxon>Mortierellomycotina</taxon>
        <taxon>Mortierellomycetes</taxon>
        <taxon>Mortierellales</taxon>
        <taxon>Mortierellaceae</taxon>
        <taxon>Entomortierella</taxon>
    </lineage>
</organism>
<dbReference type="InterPro" id="IPR051726">
    <property type="entry name" value="Chitin_Synth_Reg"/>
</dbReference>
<sequence length="849" mass="92818">MTATLPTNQKHDTESTTTRIECEYAEESDSVPETSAVSTAQDSHDQIQEQTHMASISFLSSSSPFSAPPLPPPAQLSFPSSTTPASTPSSFPMDIISPSSPMPPVVTDSHEALSQDHSILPELEIDLQEISFTMMDRSVVVASHEGSTESDPIVHAKDQQQPQQSSNYESQIPSPQQQEQPLHQSYHQHVQGSSTDRATYHPNPHQRPQPSYRHSQPPPQRQEHSLYPYPTVPKANQSMPTDASEMMHSNGPSSGSSNRRNQGNRRSWSPNDVLHSSPGGSVGYQHTHGYLTPPRQLSDGIPSNTSSSSNSRQSSVATSISLLTDAAILAKYRESANKTNDASTQISFAKYLLEIGESSSEFEASTRLLISTPPPSRPSSATGSTDRRPSCSLSDTGSNGSPPGPSASHAGHAGLQNHAATAITAGAAAPPPLKPLPSQSSPLLAESTEKAGKRQLTIEAMYWIDRLAKEGHPEAQFIKGSWYEDGLYLCKKSTDKAFRWYQSSSKGEYGPAHYKVGYYCEKRKDHNKAVMLYKKAATHNDVPASHRLAMIYFYGELGQQKNMKAGLQYLKRAAMLATESAPMAPYVLGLILAREYDHLNQTQQQRPSPKKNNKNKRPPLNIPDDIAFPDDSEALLWFRRSAELGYGPANYKLGYCHEYGALGCPIDPFLSVQHYERATWSPFKEHRRRYSMGAGEEDESSMAGDGSDSSYGGHGEAEMALSGWYLSGAEGYFPANDVLAFHYGSKAASKGLAKAQYAVGYYYEVGVSVPADMDKALEYYRLAAAQGNKDALDRLEQHKIEMEKTTEPEQGSKEQGAASLAVDKKKKKRQSTGKSKQGGDSDKQGCTIM</sequence>
<feature type="compositionally biased region" description="Low complexity" evidence="2">
    <location>
        <begin position="436"/>
        <end position="446"/>
    </location>
</feature>
<dbReference type="SUPFAM" id="SSF81901">
    <property type="entry name" value="HCP-like"/>
    <property type="match status" value="2"/>
</dbReference>
<evidence type="ECO:0000313" key="3">
    <source>
        <dbReference type="EMBL" id="GJJ78091.1"/>
    </source>
</evidence>
<feature type="region of interest" description="Disordered" evidence="2">
    <location>
        <begin position="800"/>
        <end position="849"/>
    </location>
</feature>
<gene>
    <name evidence="3" type="ORF">EMPS_10450</name>
</gene>
<feature type="compositionally biased region" description="Low complexity" evidence="2">
    <location>
        <begin position="54"/>
        <end position="65"/>
    </location>
</feature>
<name>A0A9P3HK38_9FUNG</name>
<dbReference type="PANTHER" id="PTHR46430">
    <property type="entry name" value="PROTEIN SKT5-RELATED"/>
    <property type="match status" value="1"/>
</dbReference>
<feature type="compositionally biased region" description="Basic residues" evidence="2">
    <location>
        <begin position="608"/>
        <end position="617"/>
    </location>
</feature>